<dbReference type="AlphaFoldDB" id="E0Q9V5"/>
<keyword evidence="1" id="KW-0812">Transmembrane</keyword>
<accession>E0Q9V5</accession>
<evidence type="ECO:0000313" key="3">
    <source>
        <dbReference type="Proteomes" id="UP000003323"/>
    </source>
</evidence>
<dbReference type="InterPro" id="IPR010540">
    <property type="entry name" value="CmpB_TMEM229"/>
</dbReference>
<dbReference type="EMBL" id="AEEQ01000011">
    <property type="protein sequence ID" value="EFM40730.1"/>
    <property type="molecule type" value="Genomic_DNA"/>
</dbReference>
<feature type="transmembrane region" description="Helical" evidence="1">
    <location>
        <begin position="243"/>
        <end position="264"/>
    </location>
</feature>
<name>E0Q9V5_9BIFI</name>
<evidence type="ECO:0000313" key="2">
    <source>
        <dbReference type="EMBL" id="EFM40730.1"/>
    </source>
</evidence>
<comment type="caution">
    <text evidence="2">The sequence shown here is derived from an EMBL/GenBank/DDBJ whole genome shotgun (WGS) entry which is preliminary data.</text>
</comment>
<gene>
    <name evidence="2" type="ORF">HMPREF0168_1753</name>
</gene>
<reference evidence="2 3" key="1">
    <citation type="submission" date="2010-08" db="EMBL/GenBank/DDBJ databases">
        <authorList>
            <person name="Muzny D."/>
            <person name="Qin X."/>
            <person name="Deng J."/>
            <person name="Jiang H."/>
            <person name="Liu Y."/>
            <person name="Qu J."/>
            <person name="Song X.-Z."/>
            <person name="Zhang L."/>
            <person name="Thornton R."/>
            <person name="Coyle M."/>
            <person name="Francisco L."/>
            <person name="Jackson L."/>
            <person name="Javaid M."/>
            <person name="Korchina V."/>
            <person name="Kovar C."/>
            <person name="Mata R."/>
            <person name="Mathew T."/>
            <person name="Ngo R."/>
            <person name="Nguyen L."/>
            <person name="Nguyen N."/>
            <person name="Okwuonu G."/>
            <person name="Ongeri F."/>
            <person name="Pham C."/>
            <person name="Simmons D."/>
            <person name="Wilczek-Boney K."/>
            <person name="Hale W."/>
            <person name="Jakkamsetti A."/>
            <person name="Pham P."/>
            <person name="Ruth R."/>
            <person name="San Lucas F."/>
            <person name="Warren J."/>
            <person name="Zhang J."/>
            <person name="Zhao Z."/>
            <person name="Zhou C."/>
            <person name="Zhu D."/>
            <person name="Lee S."/>
            <person name="Bess C."/>
            <person name="Blankenburg K."/>
            <person name="Forbes L."/>
            <person name="Fu Q."/>
            <person name="Gubbala S."/>
            <person name="Hirani K."/>
            <person name="Jayaseelan J.C."/>
            <person name="Lara F."/>
            <person name="Munidasa M."/>
            <person name="Palculict T."/>
            <person name="Patil S."/>
            <person name="Pu L.-L."/>
            <person name="Saada N."/>
            <person name="Tang L."/>
            <person name="Weissenberger G."/>
            <person name="Zhu Y."/>
            <person name="Hemphill L."/>
            <person name="Shang Y."/>
            <person name="Youmans B."/>
            <person name="Ayvaz T."/>
            <person name="Ross M."/>
            <person name="Santibanez J."/>
            <person name="Aqrawi P."/>
            <person name="Gross S."/>
            <person name="Joshi V."/>
            <person name="Fowler G."/>
            <person name="Nazareth L."/>
            <person name="Reid J."/>
            <person name="Worley K."/>
            <person name="Petrosino J."/>
            <person name="Highlander S."/>
            <person name="Gibbs R."/>
        </authorList>
    </citation>
    <scope>NUCLEOTIDE SEQUENCE [LARGE SCALE GENOMIC DNA]</scope>
    <source>
        <strain evidence="2 3">ATCC 27679</strain>
    </source>
</reference>
<feature type="transmembrane region" description="Helical" evidence="1">
    <location>
        <begin position="76"/>
        <end position="100"/>
    </location>
</feature>
<proteinExistence type="predicted"/>
<protein>
    <recommendedName>
        <fullName evidence="4">ABC transporter permease</fullName>
    </recommendedName>
</protein>
<dbReference type="Pfam" id="PF06541">
    <property type="entry name" value="ABC_trans_CmpB"/>
    <property type="match status" value="1"/>
</dbReference>
<sequence length="450" mass="50221">MRFHVFGHLAFSLRDITRFLIALAREGAHMNEHETSAAIADETVIDAIEGAQAVDAVTADESSNPADRRLPLIFRIYGIIMLVEGVVTLPIIVLAALYAVRAVIEGRMAVDAINLTVILSVIHAVVLLATTACLAVFGVLLVLNKRRHVAQWTYVMIPLTLAEGLLSLALQGLDVNLIAPAVQLVVLIALHITADPSLREERRLQFALRRMDARSEYEDAVAVGMAGRDLTGKGYISLDFFNLFWLFVVGCVFGLAIETIYHFILFGEYQDRAGFLWGPFSPIYGFGAVILTVLLNHLWRSNWLLIFCASALIGGAFEYFTSWFMETAFGITAWNYTGQWLSIDGRTSGKYMFFWGLLGLIWVKLILPRLLALIQRIPWKVRYSLTAVCFVLLFVDGVMTLMALDAWYSRMAGIAQNSPVSQFFATYFNDAFMVDRFQTMSIDPSSAGRM</sequence>
<feature type="transmembrane region" description="Helical" evidence="1">
    <location>
        <begin position="383"/>
        <end position="404"/>
    </location>
</feature>
<evidence type="ECO:0008006" key="4">
    <source>
        <dbReference type="Google" id="ProtNLM"/>
    </source>
</evidence>
<keyword evidence="1" id="KW-0472">Membrane</keyword>
<organism evidence="2 3">
    <name type="scientific">Bifidobacterium dentium ATCC 27679</name>
    <dbReference type="NCBI Taxonomy" id="871562"/>
    <lineage>
        <taxon>Bacteria</taxon>
        <taxon>Bacillati</taxon>
        <taxon>Actinomycetota</taxon>
        <taxon>Actinomycetes</taxon>
        <taxon>Bifidobacteriales</taxon>
        <taxon>Bifidobacteriaceae</taxon>
        <taxon>Bifidobacterium</taxon>
    </lineage>
</organism>
<feature type="transmembrane region" description="Helical" evidence="1">
    <location>
        <begin position="351"/>
        <end position="371"/>
    </location>
</feature>
<keyword evidence="1" id="KW-1133">Transmembrane helix</keyword>
<feature type="transmembrane region" description="Helical" evidence="1">
    <location>
        <begin position="112"/>
        <end position="143"/>
    </location>
</feature>
<evidence type="ECO:0000256" key="1">
    <source>
        <dbReference type="SAM" id="Phobius"/>
    </source>
</evidence>
<feature type="transmembrane region" description="Helical" evidence="1">
    <location>
        <begin position="276"/>
        <end position="296"/>
    </location>
</feature>
<dbReference type="HOGENOM" id="CLU_040629_0_0_11"/>
<feature type="transmembrane region" description="Helical" evidence="1">
    <location>
        <begin position="303"/>
        <end position="325"/>
    </location>
</feature>
<dbReference type="Proteomes" id="UP000003323">
    <property type="component" value="Unassembled WGS sequence"/>
</dbReference>